<evidence type="ECO:0000256" key="10">
    <source>
        <dbReference type="PROSITE-ProRule" id="PRU01360"/>
    </source>
</evidence>
<evidence type="ECO:0000313" key="16">
    <source>
        <dbReference type="Proteomes" id="UP000680067"/>
    </source>
</evidence>
<evidence type="ECO:0000313" key="15">
    <source>
        <dbReference type="EMBL" id="MBR7783519.1"/>
    </source>
</evidence>
<dbReference type="EMBL" id="JAGSPN010000012">
    <property type="protein sequence ID" value="MBR7783519.1"/>
    <property type="molecule type" value="Genomic_DNA"/>
</dbReference>
<dbReference type="InterPro" id="IPR037066">
    <property type="entry name" value="Plug_dom_sf"/>
</dbReference>
<evidence type="ECO:0000256" key="5">
    <source>
        <dbReference type="ARBA" id="ARBA00022692"/>
    </source>
</evidence>
<keyword evidence="6 11" id="KW-0798">TonB box</keyword>
<dbReference type="RefSeq" id="WP_212688794.1">
    <property type="nucleotide sequence ID" value="NZ_JAGSPN010000012.1"/>
</dbReference>
<dbReference type="Gene3D" id="2.40.170.20">
    <property type="entry name" value="TonB-dependent receptor, beta-barrel domain"/>
    <property type="match status" value="1"/>
</dbReference>
<keyword evidence="3 10" id="KW-0813">Transport</keyword>
<dbReference type="Pfam" id="PF00593">
    <property type="entry name" value="TonB_dep_Rec_b-barrel"/>
    <property type="match status" value="1"/>
</dbReference>
<gene>
    <name evidence="15" type="ORF">KDM89_15345</name>
</gene>
<keyword evidence="16" id="KW-1185">Reference proteome</keyword>
<sequence>MKTIQEKSCARAVRIACGLLAGATLLTAHAQEAEKAQRVVITGSNISRIDVEGPTPVEVIKRDAIEKTGAGTVAELLSKIPSMSIALDGTSTSTFAGGAASAQLRGLDAKYVLVLLNGRRLANYGFSDNAENTFVDLNSLPLAAIESVEILRDGASAIYGSDAVAGVINFKTRKNYQGTEISANVGQNEKGDGGSYNVSLTAGFGDIDKDGQNLLLTLDAFKRTPLWNNKHSYYANPDHRQYGGSDGRSTSLYLGSVRDFDNGEPGYAIPGCRGTVGTSAGTGDQVCFTSPVNQISPHIERLGVSAIYTKQLSNGNELFAEAGVTTSKTTVQQGFPRFNSAFIGNTAGSTNPGLAGLPGPSADGSLAGFTMGDRLQVFRDIYEAGRSEQVLASDTVRFVGGWRGTIGKWDSEAAISLNQNHVTDTTSKQVLKDVSSASLQAGLLGQAGGYDPFVYWNPASVVNPMLTTTVRSATSRLGMLEWKMSNPELFNLAGAPVGFAWGAQFSRETINDVPDPVMAAGNIANYGAVSSKASRSVVSAYGEFNIPVAKDIEVQAALRGDHYNDFGNSVNPKLAIAWRPTNTVMLRAAATTSFKAPTLPEINSTTTAYTTVADWARCGPLGYVGPNCSYSPKAYLKGNPDLKAEKANNFSAGIVLQPVKDLSVALDWYAIYQRDTIQALDAQYLLDNEDKIAGFAALIGRDPRNAALEAKYPGLNKGRINNVTLPYMNVGKTQIQGLDLDANYTLKLAEFGKVKFRETHSHFLSYKQSIAPGQDPTSRLDGVYHPKWSNSFRTSYEYKQYEAGLTARTYASTKNIDDPTHSQDPAVTNKRIPSYTVWDLNFSTRLRAGWSVNVGVNNLFDKGVVYANAASIDAPVQSKSDLVGRYIYANMRYAFK</sequence>
<evidence type="ECO:0000259" key="13">
    <source>
        <dbReference type="Pfam" id="PF00593"/>
    </source>
</evidence>
<evidence type="ECO:0000256" key="7">
    <source>
        <dbReference type="ARBA" id="ARBA00023136"/>
    </source>
</evidence>
<comment type="caution">
    <text evidence="15">The sequence shown here is derived from an EMBL/GenBank/DDBJ whole genome shotgun (WGS) entry which is preliminary data.</text>
</comment>
<evidence type="ECO:0000259" key="14">
    <source>
        <dbReference type="Pfam" id="PF07715"/>
    </source>
</evidence>
<dbReference type="Pfam" id="PF07715">
    <property type="entry name" value="Plug"/>
    <property type="match status" value="1"/>
</dbReference>
<dbReference type="GO" id="GO:0009279">
    <property type="term" value="C:cell outer membrane"/>
    <property type="evidence" value="ECO:0007669"/>
    <property type="project" value="UniProtKB-SubCell"/>
</dbReference>
<keyword evidence="5 10" id="KW-0812">Transmembrane</keyword>
<feature type="signal peptide" evidence="12">
    <location>
        <begin position="1"/>
        <end position="30"/>
    </location>
</feature>
<keyword evidence="4 10" id="KW-1134">Transmembrane beta strand</keyword>
<evidence type="ECO:0000256" key="8">
    <source>
        <dbReference type="ARBA" id="ARBA00023170"/>
    </source>
</evidence>
<name>A0A941I854_9BURK</name>
<dbReference type="InterPro" id="IPR036942">
    <property type="entry name" value="Beta-barrel_TonB_sf"/>
</dbReference>
<dbReference type="CDD" id="cd01347">
    <property type="entry name" value="ligand_gated_channel"/>
    <property type="match status" value="1"/>
</dbReference>
<protein>
    <submittedName>
        <fullName evidence="15">TonB-dependent receptor</fullName>
    </submittedName>
</protein>
<dbReference type="InterPro" id="IPR039426">
    <property type="entry name" value="TonB-dep_rcpt-like"/>
</dbReference>
<feature type="chain" id="PRO_5037213655" evidence="12">
    <location>
        <begin position="31"/>
        <end position="896"/>
    </location>
</feature>
<evidence type="ECO:0000256" key="9">
    <source>
        <dbReference type="ARBA" id="ARBA00023237"/>
    </source>
</evidence>
<evidence type="ECO:0000256" key="12">
    <source>
        <dbReference type="SAM" id="SignalP"/>
    </source>
</evidence>
<dbReference type="Gene3D" id="2.170.130.10">
    <property type="entry name" value="TonB-dependent receptor, plug domain"/>
    <property type="match status" value="1"/>
</dbReference>
<dbReference type="PANTHER" id="PTHR47234">
    <property type="match status" value="1"/>
</dbReference>
<keyword evidence="8 15" id="KW-0675">Receptor</keyword>
<keyword evidence="12" id="KW-0732">Signal</keyword>
<keyword evidence="7 10" id="KW-0472">Membrane</keyword>
<evidence type="ECO:0000256" key="3">
    <source>
        <dbReference type="ARBA" id="ARBA00022448"/>
    </source>
</evidence>
<accession>A0A941I854</accession>
<dbReference type="InterPro" id="IPR012910">
    <property type="entry name" value="Plug_dom"/>
</dbReference>
<dbReference type="InterPro" id="IPR000531">
    <property type="entry name" value="Beta-barrel_TonB"/>
</dbReference>
<comment type="subcellular location">
    <subcellularLocation>
        <location evidence="1 10">Cell outer membrane</location>
        <topology evidence="1 10">Multi-pass membrane protein</topology>
    </subcellularLocation>
</comment>
<reference evidence="15" key="1">
    <citation type="submission" date="2021-04" db="EMBL/GenBank/DDBJ databases">
        <title>novel species isolated from subtropical streams in China.</title>
        <authorList>
            <person name="Lu H."/>
        </authorList>
    </citation>
    <scope>NUCLEOTIDE SEQUENCE</scope>
    <source>
        <strain evidence="15">LFS511W</strain>
    </source>
</reference>
<evidence type="ECO:0000256" key="4">
    <source>
        <dbReference type="ARBA" id="ARBA00022452"/>
    </source>
</evidence>
<feature type="domain" description="TonB-dependent receptor plug" evidence="14">
    <location>
        <begin position="52"/>
        <end position="167"/>
    </location>
</feature>
<keyword evidence="9 10" id="KW-0998">Cell outer membrane</keyword>
<evidence type="ECO:0000256" key="6">
    <source>
        <dbReference type="ARBA" id="ARBA00023077"/>
    </source>
</evidence>
<proteinExistence type="inferred from homology"/>
<organism evidence="15 16">
    <name type="scientific">Undibacterium luofuense</name>
    <dbReference type="NCBI Taxonomy" id="2828733"/>
    <lineage>
        <taxon>Bacteria</taxon>
        <taxon>Pseudomonadati</taxon>
        <taxon>Pseudomonadota</taxon>
        <taxon>Betaproteobacteria</taxon>
        <taxon>Burkholderiales</taxon>
        <taxon>Oxalobacteraceae</taxon>
        <taxon>Undibacterium</taxon>
    </lineage>
</organism>
<dbReference type="PROSITE" id="PS52016">
    <property type="entry name" value="TONB_DEPENDENT_REC_3"/>
    <property type="match status" value="1"/>
</dbReference>
<evidence type="ECO:0000256" key="11">
    <source>
        <dbReference type="RuleBase" id="RU003357"/>
    </source>
</evidence>
<dbReference type="PANTHER" id="PTHR47234:SF2">
    <property type="entry name" value="TONB-DEPENDENT RECEPTOR"/>
    <property type="match status" value="1"/>
</dbReference>
<dbReference type="AlphaFoldDB" id="A0A941I854"/>
<dbReference type="SUPFAM" id="SSF56935">
    <property type="entry name" value="Porins"/>
    <property type="match status" value="1"/>
</dbReference>
<evidence type="ECO:0000256" key="1">
    <source>
        <dbReference type="ARBA" id="ARBA00004571"/>
    </source>
</evidence>
<feature type="domain" description="TonB-dependent receptor-like beta-barrel" evidence="13">
    <location>
        <begin position="438"/>
        <end position="859"/>
    </location>
</feature>
<dbReference type="Proteomes" id="UP000680067">
    <property type="component" value="Unassembled WGS sequence"/>
</dbReference>
<comment type="similarity">
    <text evidence="2 10 11">Belongs to the TonB-dependent receptor family.</text>
</comment>
<evidence type="ECO:0000256" key="2">
    <source>
        <dbReference type="ARBA" id="ARBA00009810"/>
    </source>
</evidence>